<keyword evidence="2" id="KW-0812">Transmembrane</keyword>
<dbReference type="InterPro" id="IPR005135">
    <property type="entry name" value="Endo/exonuclease/phosphatase"/>
</dbReference>
<gene>
    <name evidence="4" type="ORF">LX15_000461</name>
</gene>
<dbReference type="SUPFAM" id="SSF56219">
    <property type="entry name" value="DNase I-like"/>
    <property type="match status" value="1"/>
</dbReference>
<feature type="compositionally biased region" description="Basic and acidic residues" evidence="1">
    <location>
        <begin position="17"/>
        <end position="26"/>
    </location>
</feature>
<protein>
    <submittedName>
        <fullName evidence="4">Vancomycin resistance protein VanJ</fullName>
    </submittedName>
</protein>
<evidence type="ECO:0000313" key="4">
    <source>
        <dbReference type="EMBL" id="MCP2256778.1"/>
    </source>
</evidence>
<dbReference type="InterPro" id="IPR036691">
    <property type="entry name" value="Endo/exonu/phosph_ase_sf"/>
</dbReference>
<reference evidence="4 5" key="1">
    <citation type="submission" date="2022-06" db="EMBL/GenBank/DDBJ databases">
        <title>Genomic Encyclopedia of Archaeal and Bacterial Type Strains, Phase II (KMG-II): from individual species to whole genera.</title>
        <authorList>
            <person name="Goeker M."/>
        </authorList>
    </citation>
    <scope>NUCLEOTIDE SEQUENCE [LARGE SCALE GENOMIC DNA]</scope>
    <source>
        <strain evidence="4 5">DSM 40477</strain>
    </source>
</reference>
<keyword evidence="2" id="KW-0472">Membrane</keyword>
<proteinExistence type="predicted"/>
<accession>A0ABT1HMQ4</accession>
<keyword evidence="5" id="KW-1185">Reference proteome</keyword>
<dbReference type="Gene3D" id="3.60.10.10">
    <property type="entry name" value="Endonuclease/exonuclease/phosphatase"/>
    <property type="match status" value="1"/>
</dbReference>
<evidence type="ECO:0000259" key="3">
    <source>
        <dbReference type="Pfam" id="PF03372"/>
    </source>
</evidence>
<feature type="transmembrane region" description="Helical" evidence="2">
    <location>
        <begin position="120"/>
        <end position="139"/>
    </location>
</feature>
<feature type="domain" description="Endonuclease/exonuclease/phosphatase" evidence="3">
    <location>
        <begin position="154"/>
        <end position="346"/>
    </location>
</feature>
<evidence type="ECO:0000256" key="2">
    <source>
        <dbReference type="SAM" id="Phobius"/>
    </source>
</evidence>
<comment type="caution">
    <text evidence="4">The sequence shown here is derived from an EMBL/GenBank/DDBJ whole genome shotgun (WGS) entry which is preliminary data.</text>
</comment>
<dbReference type="EMBL" id="JAMTCP010000002">
    <property type="protein sequence ID" value="MCP2256778.1"/>
    <property type="molecule type" value="Genomic_DNA"/>
</dbReference>
<sequence length="355" mass="37809">MNDRVNSRVNGGVNDGVNDHPNDSKEISGVLDTQPLRPVREEHATRAWRPGRHRRPGPRRRRDVLIAVAAVALALVLAGHRLVPDVAGVGTVLDSGLPWLGALVPVLALVALVGRARRSLLALTAPALVWVLMFGSAFAPGGAPPGPADLTVVTQNLYARNPDPGRTLAELAATGADLVAVQEMANRSAAEVLDEAYPHHVVVGTVGLWSRHPIRDHAPLDLGLGWPRALRARVATPRGEVVVLVAHLGSARPGATADRDRSLAHLTEAVAREDQRVLVLGDLNTASTDRRMADLTDTLRDAQREAGVGLGFTWPATFPVTRPDHVLFRGLTAVDAAVVRTSGSDHRAATARLRL</sequence>
<keyword evidence="2" id="KW-1133">Transmembrane helix</keyword>
<evidence type="ECO:0000313" key="5">
    <source>
        <dbReference type="Proteomes" id="UP001205311"/>
    </source>
</evidence>
<organism evidence="4 5">
    <name type="scientific">Streptoalloteichus tenebrarius (strain ATCC 17920 / DSM 40477 / JCM 4838 / CBS 697.72 / NBRC 16177 / NCIMB 11028 / NRRL B-12390 / A12253. 1 / ISP 5477)</name>
    <name type="common">Streptomyces tenebrarius</name>
    <dbReference type="NCBI Taxonomy" id="1933"/>
    <lineage>
        <taxon>Bacteria</taxon>
        <taxon>Bacillati</taxon>
        <taxon>Actinomycetota</taxon>
        <taxon>Actinomycetes</taxon>
        <taxon>Pseudonocardiales</taxon>
        <taxon>Pseudonocardiaceae</taxon>
        <taxon>Streptoalloteichus</taxon>
    </lineage>
</organism>
<name>A0ABT1HMQ4_STRSD</name>
<feature type="transmembrane region" description="Helical" evidence="2">
    <location>
        <begin position="64"/>
        <end position="83"/>
    </location>
</feature>
<feature type="region of interest" description="Disordered" evidence="1">
    <location>
        <begin position="1"/>
        <end position="29"/>
    </location>
</feature>
<feature type="transmembrane region" description="Helical" evidence="2">
    <location>
        <begin position="95"/>
        <end position="113"/>
    </location>
</feature>
<dbReference type="Proteomes" id="UP001205311">
    <property type="component" value="Unassembled WGS sequence"/>
</dbReference>
<dbReference type="Pfam" id="PF03372">
    <property type="entry name" value="Exo_endo_phos"/>
    <property type="match status" value="1"/>
</dbReference>
<evidence type="ECO:0000256" key="1">
    <source>
        <dbReference type="SAM" id="MobiDB-lite"/>
    </source>
</evidence>